<reference evidence="2" key="2">
    <citation type="submission" date="2004-06" db="EMBL/GenBank/DDBJ databases">
        <authorList>
            <person name="Ronning C.M."/>
        </authorList>
    </citation>
    <scope>NUCLEOTIDE SEQUENCE</scope>
</reference>
<protein>
    <recommendedName>
        <fullName evidence="3">Reverse transcriptase domain-containing protein</fullName>
    </recommendedName>
</protein>
<keyword evidence="1" id="KW-0472">Membrane</keyword>
<organism evidence="2">
    <name type="scientific">Solanum demissum</name>
    <name type="common">Wild potato</name>
    <dbReference type="NCBI Taxonomy" id="50514"/>
    <lineage>
        <taxon>Eukaryota</taxon>
        <taxon>Viridiplantae</taxon>
        <taxon>Streptophyta</taxon>
        <taxon>Embryophyta</taxon>
        <taxon>Tracheophyta</taxon>
        <taxon>Spermatophyta</taxon>
        <taxon>Magnoliopsida</taxon>
        <taxon>eudicotyledons</taxon>
        <taxon>Gunneridae</taxon>
        <taxon>Pentapetalae</taxon>
        <taxon>asterids</taxon>
        <taxon>lamiids</taxon>
        <taxon>Solanales</taxon>
        <taxon>Solanaceae</taxon>
        <taxon>Solanoideae</taxon>
        <taxon>Solaneae</taxon>
        <taxon>Solanum</taxon>
    </lineage>
</organism>
<evidence type="ECO:0008006" key="3">
    <source>
        <dbReference type="Google" id="ProtNLM"/>
    </source>
</evidence>
<reference evidence="2" key="1">
    <citation type="submission" date="2001-05" db="EMBL/GenBank/DDBJ databases">
        <authorList>
            <person name="Ronning C."/>
            <person name="Buell R."/>
            <person name="Yuan Q."/>
            <person name="Bougri O."/>
            <person name="Chiemingo A."/>
            <person name="Moffat K."/>
            <person name="Hill J."/>
            <person name="Burgess S."/>
            <person name="Jarrahi B."/>
            <person name="Shvartsbeyn M."/>
            <person name="Brenner M."/>
            <person name="Ciecko A."/>
            <person name="Pai G."/>
            <person name="Vanaken S."/>
            <person name="Feldblyum T."/>
            <person name="Khalak H."/>
            <person name="Utterback T."/>
            <person name="Haas B."/>
            <person name="White O."/>
            <person name="Salzberg S."/>
            <person name="Fraser C."/>
            <person name="Baker B."/>
        </authorList>
    </citation>
    <scope>NUCLEOTIDE SEQUENCE</scope>
</reference>
<feature type="transmembrane region" description="Helical" evidence="1">
    <location>
        <begin position="157"/>
        <end position="183"/>
    </location>
</feature>
<sequence>MLKRPTQLAKSYNQDYTTSQLGVSRFYYAKNGSWCKGEEVDQILQILHPSSQFKRSEIGRPTITMLFTLVMKVLIRMMDVVVGSCMMGFSAAVGEQGVRQGDPLTPMLFTLVMKALIRMMDVVVGSYMMGFSAAVGEQGVRQGDPLSPMLFTLVMKALIRMMDVVVGSYMMGFSATVGLVGVLETSVMVRLDTSMAYWRNKMLQWYVGGT</sequence>
<evidence type="ECO:0000256" key="1">
    <source>
        <dbReference type="SAM" id="Phobius"/>
    </source>
</evidence>
<keyword evidence="1" id="KW-0812">Transmembrane</keyword>
<evidence type="ECO:0000313" key="2">
    <source>
        <dbReference type="EMBL" id="AAT40514.2"/>
    </source>
</evidence>
<gene>
    <name evidence="2" type="ORF">SDM1_2t00016</name>
</gene>
<keyword evidence="1" id="KW-1133">Transmembrane helix</keyword>
<accession>Q6AVY2</accession>
<proteinExistence type="predicted"/>
<dbReference type="EMBL" id="AC091627">
    <property type="protein sequence ID" value="AAT40514.2"/>
    <property type="molecule type" value="Genomic_DNA"/>
</dbReference>
<dbReference type="AlphaFoldDB" id="Q6AVY2"/>
<name>Q6AVY2_SOLDE</name>
<reference evidence="2" key="3">
    <citation type="submission" date="2006-09" db="EMBL/GenBank/DDBJ databases">
        <authorList>
            <person name="Childs K."/>
        </authorList>
    </citation>
    <scope>NUCLEOTIDE SEQUENCE</scope>
</reference>